<evidence type="ECO:0000313" key="1">
    <source>
        <dbReference type="EMBL" id="MBB5852501.1"/>
    </source>
</evidence>
<sequence>MGWLFSTDRDPEDPDQMAIAVHELGHAWAWKDGGLTITEIRHQGDEGHVRFDYRAKDWGETLALAYCVGCWAGFEAEDRWRKANGHGRAQRGHSAHDIGNFKHVARGMDKRPSESTARSLARKRVGQRWSQIVRQAPVLVRDGRISI</sequence>
<dbReference type="AlphaFoldDB" id="A0A841B0S6"/>
<evidence type="ECO:0000313" key="2">
    <source>
        <dbReference type="Proteomes" id="UP000580861"/>
    </source>
</evidence>
<name>A0A841B0S6_9PSEU</name>
<keyword evidence="2" id="KW-1185">Reference proteome</keyword>
<accession>A0A841B0S6</accession>
<dbReference type="RefSeq" id="WP_184894981.1">
    <property type="nucleotide sequence ID" value="NZ_JACHMX010000001.1"/>
</dbReference>
<reference evidence="1 2" key="1">
    <citation type="submission" date="2020-08" db="EMBL/GenBank/DDBJ databases">
        <title>Sequencing the genomes of 1000 actinobacteria strains.</title>
        <authorList>
            <person name="Klenk H.-P."/>
        </authorList>
    </citation>
    <scope>NUCLEOTIDE SEQUENCE [LARGE SCALE GENOMIC DNA]</scope>
    <source>
        <strain evidence="1 2">DSM 45272</strain>
    </source>
</reference>
<dbReference type="EMBL" id="JACHMX010000001">
    <property type="protein sequence ID" value="MBB5852501.1"/>
    <property type="molecule type" value="Genomic_DNA"/>
</dbReference>
<comment type="caution">
    <text evidence="1">The sequence shown here is derived from an EMBL/GenBank/DDBJ whole genome shotgun (WGS) entry which is preliminary data.</text>
</comment>
<proteinExistence type="predicted"/>
<protein>
    <submittedName>
        <fullName evidence="1">Uncharacterized protein</fullName>
    </submittedName>
</protein>
<dbReference type="Proteomes" id="UP000580861">
    <property type="component" value="Unassembled WGS sequence"/>
</dbReference>
<organism evidence="1 2">
    <name type="scientific">Amycolatopsis umgeniensis</name>
    <dbReference type="NCBI Taxonomy" id="336628"/>
    <lineage>
        <taxon>Bacteria</taxon>
        <taxon>Bacillati</taxon>
        <taxon>Actinomycetota</taxon>
        <taxon>Actinomycetes</taxon>
        <taxon>Pseudonocardiales</taxon>
        <taxon>Pseudonocardiaceae</taxon>
        <taxon>Amycolatopsis</taxon>
    </lineage>
</organism>
<gene>
    <name evidence="1" type="ORF">HDA45_002588</name>
</gene>